<dbReference type="Pfam" id="PF25785">
    <property type="entry name" value="TPR"/>
    <property type="match status" value="1"/>
</dbReference>
<reference evidence="9 10" key="1">
    <citation type="journal article" date="2015" name="Biotechnol. Biofuels">
        <title>Enhanced degradation of softwood versus hardwood by the white-rot fungus Pycnoporus coccineus.</title>
        <authorList>
            <person name="Couturier M."/>
            <person name="Navarro D."/>
            <person name="Chevret D."/>
            <person name="Henrissat B."/>
            <person name="Piumi F."/>
            <person name="Ruiz-Duenas F.J."/>
            <person name="Martinez A.T."/>
            <person name="Grigoriev I.V."/>
            <person name="Riley R."/>
            <person name="Lipzen A."/>
            <person name="Berrin J.G."/>
            <person name="Master E.R."/>
            <person name="Rosso M.N."/>
        </authorList>
    </citation>
    <scope>NUCLEOTIDE SEQUENCE [LARGE SCALE GENOMIC DNA]</scope>
    <source>
        <strain evidence="9 10">BRFM310</strain>
    </source>
</reference>
<dbReference type="GO" id="GO:0006606">
    <property type="term" value="P:protein import into nucleus"/>
    <property type="evidence" value="ECO:0007669"/>
    <property type="project" value="InterPro"/>
</dbReference>
<feature type="domain" description="Nucleoprotein TPR/MLP1-2" evidence="6">
    <location>
        <begin position="1104"/>
        <end position="1231"/>
    </location>
</feature>
<feature type="compositionally biased region" description="Low complexity" evidence="5">
    <location>
        <begin position="1892"/>
        <end position="1920"/>
    </location>
</feature>
<evidence type="ECO:0000256" key="2">
    <source>
        <dbReference type="ARBA" id="ARBA00023054"/>
    </source>
</evidence>
<evidence type="ECO:0000256" key="5">
    <source>
        <dbReference type="SAM" id="MobiDB-lite"/>
    </source>
</evidence>
<feature type="coiled-coil region" evidence="4">
    <location>
        <begin position="1052"/>
        <end position="1093"/>
    </location>
</feature>
<proteinExistence type="predicted"/>
<feature type="coiled-coil region" evidence="4">
    <location>
        <begin position="1271"/>
        <end position="1321"/>
    </location>
</feature>
<feature type="region of interest" description="Disordered" evidence="5">
    <location>
        <begin position="1"/>
        <end position="34"/>
    </location>
</feature>
<evidence type="ECO:0000259" key="8">
    <source>
        <dbReference type="Pfam" id="PF25785"/>
    </source>
</evidence>
<evidence type="ECO:0000256" key="4">
    <source>
        <dbReference type="SAM" id="Coils"/>
    </source>
</evidence>
<keyword evidence="2 4" id="KW-0175">Coiled coil</keyword>
<dbReference type="PANTHER" id="PTHR18898">
    <property type="entry name" value="NUCLEOPROTEIN TPR-RELATED"/>
    <property type="match status" value="1"/>
</dbReference>
<feature type="coiled-coil region" evidence="4">
    <location>
        <begin position="887"/>
        <end position="1019"/>
    </location>
</feature>
<dbReference type="InterPro" id="IPR057974">
    <property type="entry name" value="NUA/TPR/MLP1-2-like_dom"/>
</dbReference>
<dbReference type="GO" id="GO:0017056">
    <property type="term" value="F:structural constituent of nuclear pore"/>
    <property type="evidence" value="ECO:0007669"/>
    <property type="project" value="TreeGrafter"/>
</dbReference>
<dbReference type="GO" id="GO:0005643">
    <property type="term" value="C:nuclear pore"/>
    <property type="evidence" value="ECO:0007669"/>
    <property type="project" value="TreeGrafter"/>
</dbReference>
<feature type="coiled-coil region" evidence="4">
    <location>
        <begin position="493"/>
        <end position="572"/>
    </location>
</feature>
<feature type="compositionally biased region" description="Basic and acidic residues" evidence="5">
    <location>
        <begin position="166"/>
        <end position="176"/>
    </location>
</feature>
<protein>
    <submittedName>
        <fullName evidence="9">Uncharacterized protein</fullName>
    </submittedName>
</protein>
<dbReference type="Pfam" id="PF25481">
    <property type="entry name" value="Nucleoprot-TPR"/>
    <property type="match status" value="1"/>
</dbReference>
<dbReference type="InterPro" id="IPR012929">
    <property type="entry name" value="Nucleoprot-TPR/MLP1-2_dom"/>
</dbReference>
<feature type="coiled-coil region" evidence="4">
    <location>
        <begin position="764"/>
        <end position="847"/>
    </location>
</feature>
<evidence type="ECO:0000259" key="7">
    <source>
        <dbReference type="Pfam" id="PF25481"/>
    </source>
</evidence>
<evidence type="ECO:0000259" key="6">
    <source>
        <dbReference type="Pfam" id="PF07926"/>
    </source>
</evidence>
<feature type="compositionally biased region" description="Basic and acidic residues" evidence="5">
    <location>
        <begin position="1127"/>
        <end position="1146"/>
    </location>
</feature>
<evidence type="ECO:0000313" key="9">
    <source>
        <dbReference type="EMBL" id="OSD07459.1"/>
    </source>
</evidence>
<feature type="region of interest" description="Disordered" evidence="5">
    <location>
        <begin position="1239"/>
        <end position="1259"/>
    </location>
</feature>
<feature type="coiled-coil region" evidence="4">
    <location>
        <begin position="1691"/>
        <end position="1733"/>
    </location>
</feature>
<dbReference type="STRING" id="1353009.A0A1Y2J236"/>
<organism evidence="9 10">
    <name type="scientific">Trametes coccinea (strain BRFM310)</name>
    <name type="common">Pycnoporus coccineus</name>
    <dbReference type="NCBI Taxonomy" id="1353009"/>
    <lineage>
        <taxon>Eukaryota</taxon>
        <taxon>Fungi</taxon>
        <taxon>Dikarya</taxon>
        <taxon>Basidiomycota</taxon>
        <taxon>Agaricomycotina</taxon>
        <taxon>Agaricomycetes</taxon>
        <taxon>Polyporales</taxon>
        <taxon>Polyporaceae</taxon>
        <taxon>Trametes</taxon>
    </lineage>
</organism>
<sequence>MMRTTRRKSKAAAAAAAEQQPESATRENSPAPVTSFTITIPEDIDIDTLSSLLPDVDLRNPSPDAIVLLYRELLAQLSNADAARRDLEDARAEIQRKEVEVEQAHHDREEATSALEATLESVQKELAQVKEEKDTLAAERSQLQGRLDALSNTQTSSSAEALTLKQRVEESEREKRDLMGVVSRLQEDAAQRDSEIQTLRADLKQARQDQQGLERKVRELTSAETSTKFKLESLSQQLELARGEAERTSAELAAKTEEFAKYRRTKHAELTQLQAAHDSLVQTHASTETTLKALQSAHTAQSHQLTQALTRVQDLKGQLAEQEATYSSEAAGLRRLIAMMEEREAQAKAIVDSLEKDFAGVGERAERREAVLREEIENQKQRAEQAEKRVEELQAVLDRMDRGEFPVPAFAGSPGAPGTPARGVSTPVRNGTPSDILTQGMLGLSPTVAMASRAQRGGKSFTEVYSDYIKLQEDYARKCAEYDHMDRTLSAVLAQIEERAPILSQQRAEYERLQSEASQLASQLAQALSERDALATAAEENAQKLTKSTRENELLEKQLKDLGRQVRALLKELGRSQDPSIPSDEELEQDESIRPAENIEAVITNNLVLFRSIPQLQEQNQKLLKIVHELGQRMESEEREYKEALEREQGEAVREAHEAIKQLQEQLESHKRSSEVTIQAYMKERDMLRSLLARQQELGGTRVTNGHVNGDAHSSDAPSDLAKELEEVQQQFETYRTEMGIDSTRLREEALAAQREATRLGTALAKANAQIEVLTERHRMVQEQIMIQKRENDDLQKRNQHLYDQYTRIDIECNRMSEDLLASNSLLEQLRNECANLRAEKKIWESVQGRLVEENKSLATERSHLADLMANVQRMHNDLERSGENDRRRMDSQIKLLEDQNQDLRSQLSQERENVRRVTLQRELDLKELQNKVDKATQELGKTRESLVAAETSKKHLEERVEQLTRQLQGNEEKLAVYERRASGVNGITPRTDEDMSREQQLEAEVAELRSALKVAEVDLAAARSHVQQFQEISQANEAALATLNATHDEYKAATEAELTRRQSEIDALQEKLRAAEERLTQLSQANTELQQQFDSERTAWANDKRTLEDTIVDMSTSAQSSQSDRSTWEAEIRQQEERAKAAEERYSREVLSHAESIKAVEELKRKLSQSQTAAREGRAAAETAQAKLATSEASWQQQREALEKEIEDLKARLKDLSDQNNLLHQHLESVSTHAARIKQAASVTTTESGEAEPADDADTKLTELRSLVTYLRKEKEIIELQLELSKQENTRLKTQVDHLSQNLDETRRALSEERERAVQAAASEAQHSQLAEKINQVAILRESNATLRSDCDAYAKRARQLDIELRQVTAELEPTKEQLRVAQAEIEAKEQQIKLLEDESRRWQERNAQLLTKYDRIDPAEVQSLKDEISQLQARNAELEAIVEQQKAEIASQQQRLLQLEEAHTKLKTLNRENNQKAKNRFERDAQEKTRLTELVAELEARIQALTAELEEVKSNAQAAAESGAPIDPALTQELEALRTEKANLEQLLAEEKAAHLAASAQVGEKTASLDEIREERDRLLAEKATWTSSGGEVPADVAAAQSQWEQEKAALLKASQEAAARAETLEKQVATANDELRNLRLASEKYQSRLQDLSKARIADSERAAEEQRTAVAAAVEKLRSELQESSSAAASEEIIRKHAEELRALEERLVKKHEEELKAAVEEAKKVAGAAAVPADTQAAIDAALAAYKQQLQEEHTKEIADAVERGRREAAARSKLKDQQLVRAQAKVKELEAKILQLEGNPAPAAPASTSTPASSTATPTAPAAAAPSTSSAAAPAAPAAGQTAGKAGLPAKPAARPAVARGRGGAPAARGLSIRGAAPGGAGRGAGAAAAAAAAAANSNAPAAGAAGTAGAPAAVKRTRDGDAAGDDTAAKRQKQGEGAKPQGPVQLRRDRVAPSS</sequence>
<feature type="region of interest" description="Disordered" evidence="5">
    <location>
        <begin position="1115"/>
        <end position="1146"/>
    </location>
</feature>
<feature type="compositionally biased region" description="Polar residues" evidence="5">
    <location>
        <begin position="150"/>
        <end position="160"/>
    </location>
</feature>
<feature type="coiled-coil region" evidence="4">
    <location>
        <begin position="1193"/>
        <end position="1227"/>
    </location>
</feature>
<evidence type="ECO:0000313" key="10">
    <source>
        <dbReference type="Proteomes" id="UP000193067"/>
    </source>
</evidence>
<evidence type="ECO:0000256" key="1">
    <source>
        <dbReference type="ARBA" id="ARBA00004123"/>
    </source>
</evidence>
<keyword evidence="10" id="KW-1185">Reference proteome</keyword>
<dbReference type="Proteomes" id="UP000193067">
    <property type="component" value="Unassembled WGS sequence"/>
</dbReference>
<feature type="coiled-coil region" evidence="4">
    <location>
        <begin position="305"/>
        <end position="403"/>
    </location>
</feature>
<dbReference type="EMBL" id="KZ084088">
    <property type="protein sequence ID" value="OSD07459.1"/>
    <property type="molecule type" value="Genomic_DNA"/>
</dbReference>
<feature type="domain" description="NUA/TPR/MLP1-2-like" evidence="8">
    <location>
        <begin position="538"/>
        <end position="639"/>
    </location>
</feature>
<feature type="region of interest" description="Disordered" evidence="5">
    <location>
        <begin position="1805"/>
        <end position="1962"/>
    </location>
</feature>
<accession>A0A1Y2J236</accession>
<feature type="coiled-coil region" evidence="4">
    <location>
        <begin position="620"/>
        <end position="680"/>
    </location>
</feature>
<feature type="compositionally biased region" description="Low complexity" evidence="5">
    <location>
        <begin position="1806"/>
        <end position="1876"/>
    </location>
</feature>
<feature type="compositionally biased region" description="Basic and acidic residues" evidence="5">
    <location>
        <begin position="1953"/>
        <end position="1962"/>
    </location>
</feature>
<feature type="compositionally biased region" description="Polar residues" evidence="5">
    <location>
        <begin position="20"/>
        <end position="34"/>
    </location>
</feature>
<feature type="domain" description="Nucleoprotein TPR/MPL1" evidence="7">
    <location>
        <begin position="222"/>
        <end position="296"/>
    </location>
</feature>
<feature type="coiled-coil region" evidence="4">
    <location>
        <begin position="1778"/>
        <end position="1805"/>
    </location>
</feature>
<comment type="subcellular location">
    <subcellularLocation>
        <location evidence="1">Nucleus</location>
    </subcellularLocation>
</comment>
<keyword evidence="3" id="KW-0539">Nucleus</keyword>
<feature type="coiled-coil region" evidence="4">
    <location>
        <begin position="1352"/>
        <end position="1658"/>
    </location>
</feature>
<feature type="compositionally biased region" description="Low complexity" evidence="5">
    <location>
        <begin position="1116"/>
        <end position="1126"/>
    </location>
</feature>
<dbReference type="Pfam" id="PF07926">
    <property type="entry name" value="TPR_MLP1_2"/>
    <property type="match status" value="1"/>
</dbReference>
<evidence type="ECO:0000256" key="3">
    <source>
        <dbReference type="ARBA" id="ARBA00023242"/>
    </source>
</evidence>
<dbReference type="PANTHER" id="PTHR18898:SF2">
    <property type="entry name" value="NUCLEOPROTEIN TPR"/>
    <property type="match status" value="1"/>
</dbReference>
<gene>
    <name evidence="9" type="ORF">PYCCODRAFT_1456277</name>
</gene>
<name>A0A1Y2J236_TRAC3</name>
<dbReference type="InterPro" id="IPR057577">
    <property type="entry name" value="Nucleoprot-TPR/MLP1_dom"/>
</dbReference>
<dbReference type="OrthoDB" id="343070at2759"/>
<feature type="compositionally biased region" description="Basic and acidic residues" evidence="5">
    <location>
        <begin position="1923"/>
        <end position="1943"/>
    </location>
</feature>
<feature type="region of interest" description="Disordered" evidence="5">
    <location>
        <begin position="149"/>
        <end position="176"/>
    </location>
</feature>
<dbReference type="GO" id="GO:0006406">
    <property type="term" value="P:mRNA export from nucleus"/>
    <property type="evidence" value="ECO:0007669"/>
    <property type="project" value="TreeGrafter"/>
</dbReference>
<feature type="compositionally biased region" description="Basic residues" evidence="5">
    <location>
        <begin position="1"/>
        <end position="10"/>
    </location>
</feature>